<dbReference type="PROSITE" id="PS50109">
    <property type="entry name" value="HIS_KIN"/>
    <property type="match status" value="1"/>
</dbReference>
<dbReference type="SMART" id="SM00387">
    <property type="entry name" value="HATPase_c"/>
    <property type="match status" value="1"/>
</dbReference>
<dbReference type="InterPro" id="IPR035965">
    <property type="entry name" value="PAS-like_dom_sf"/>
</dbReference>
<dbReference type="SMART" id="SM00086">
    <property type="entry name" value="PAC"/>
    <property type="match status" value="1"/>
</dbReference>
<keyword evidence="19" id="KW-1185">Reference proteome</keyword>
<comment type="catalytic activity">
    <reaction evidence="1">
        <text>ATP + protein L-histidine = ADP + protein N-phospho-L-histidine.</text>
        <dbReference type="EC" id="2.7.13.3"/>
    </reaction>
</comment>
<evidence type="ECO:0000313" key="18">
    <source>
        <dbReference type="EMBL" id="MCM0618865.1"/>
    </source>
</evidence>
<dbReference type="Proteomes" id="UP001139485">
    <property type="component" value="Unassembled WGS sequence"/>
</dbReference>
<keyword evidence="11" id="KW-1133">Transmembrane helix</keyword>
<dbReference type="CDD" id="cd00130">
    <property type="entry name" value="PAS"/>
    <property type="match status" value="1"/>
</dbReference>
<accession>A0A9X2IEQ6</accession>
<evidence type="ECO:0000256" key="2">
    <source>
        <dbReference type="ARBA" id="ARBA00004141"/>
    </source>
</evidence>
<keyword evidence="8" id="KW-0547">Nucleotide-binding</keyword>
<dbReference type="InterPro" id="IPR001610">
    <property type="entry name" value="PAC"/>
</dbReference>
<evidence type="ECO:0000256" key="3">
    <source>
        <dbReference type="ARBA" id="ARBA00004236"/>
    </source>
</evidence>
<evidence type="ECO:0000259" key="17">
    <source>
        <dbReference type="PROSITE" id="PS50113"/>
    </source>
</evidence>
<dbReference type="InterPro" id="IPR005467">
    <property type="entry name" value="His_kinase_dom"/>
</dbReference>
<feature type="domain" description="PAS" evidence="16">
    <location>
        <begin position="24"/>
        <end position="64"/>
    </location>
</feature>
<dbReference type="NCBIfam" id="TIGR00229">
    <property type="entry name" value="sensory_box"/>
    <property type="match status" value="1"/>
</dbReference>
<feature type="domain" description="Histidine kinase" evidence="15">
    <location>
        <begin position="139"/>
        <end position="350"/>
    </location>
</feature>
<dbReference type="Gene3D" id="3.30.565.10">
    <property type="entry name" value="Histidine kinase-like ATPase, C-terminal domain"/>
    <property type="match status" value="1"/>
</dbReference>
<dbReference type="InterPro" id="IPR036097">
    <property type="entry name" value="HisK_dim/P_sf"/>
</dbReference>
<dbReference type="GO" id="GO:0030295">
    <property type="term" value="F:protein kinase activator activity"/>
    <property type="evidence" value="ECO:0007669"/>
    <property type="project" value="TreeGrafter"/>
</dbReference>
<dbReference type="SMART" id="SM00388">
    <property type="entry name" value="HisKA"/>
    <property type="match status" value="1"/>
</dbReference>
<dbReference type="CDD" id="cd00082">
    <property type="entry name" value="HisKA"/>
    <property type="match status" value="1"/>
</dbReference>
<gene>
    <name evidence="18" type="ORF">M8330_00985</name>
</gene>
<dbReference type="GO" id="GO:0007234">
    <property type="term" value="P:osmosensory signaling via phosphorelay pathway"/>
    <property type="evidence" value="ECO:0007669"/>
    <property type="project" value="TreeGrafter"/>
</dbReference>
<name>A0A9X2IEQ6_9ACTN</name>
<dbReference type="GO" id="GO:0005886">
    <property type="term" value="C:plasma membrane"/>
    <property type="evidence" value="ECO:0007669"/>
    <property type="project" value="UniProtKB-SubCell"/>
</dbReference>
<evidence type="ECO:0000256" key="13">
    <source>
        <dbReference type="ARBA" id="ARBA00023136"/>
    </source>
</evidence>
<protein>
    <recommendedName>
        <fullName evidence="14">Sensor-like histidine kinase SenX3</fullName>
        <ecNumber evidence="4">2.7.13.3</ecNumber>
    </recommendedName>
</protein>
<dbReference type="GO" id="GO:0000156">
    <property type="term" value="F:phosphorelay response regulator activity"/>
    <property type="evidence" value="ECO:0007669"/>
    <property type="project" value="TreeGrafter"/>
</dbReference>
<dbReference type="PRINTS" id="PR00344">
    <property type="entry name" value="BCTRLSENSOR"/>
</dbReference>
<dbReference type="PANTHER" id="PTHR42878:SF7">
    <property type="entry name" value="SENSOR HISTIDINE KINASE GLRK"/>
    <property type="match status" value="1"/>
</dbReference>
<dbReference type="InterPro" id="IPR003661">
    <property type="entry name" value="HisK_dim/P_dom"/>
</dbReference>
<dbReference type="Gene3D" id="1.10.287.130">
    <property type="match status" value="1"/>
</dbReference>
<dbReference type="InterPro" id="IPR003594">
    <property type="entry name" value="HATPase_dom"/>
</dbReference>
<evidence type="ECO:0000313" key="19">
    <source>
        <dbReference type="Proteomes" id="UP001139485"/>
    </source>
</evidence>
<reference evidence="18" key="1">
    <citation type="submission" date="2022-05" db="EMBL/GenBank/DDBJ databases">
        <authorList>
            <person name="Tuo L."/>
        </authorList>
    </citation>
    <scope>NUCLEOTIDE SEQUENCE</scope>
    <source>
        <strain evidence="18">BSK12Z-4</strain>
    </source>
</reference>
<keyword evidence="12" id="KW-0902">Two-component regulatory system</keyword>
<dbReference type="RefSeq" id="WP_250825819.1">
    <property type="nucleotide sequence ID" value="NZ_JAMOIL010000001.1"/>
</dbReference>
<dbReference type="GO" id="GO:0006355">
    <property type="term" value="P:regulation of DNA-templated transcription"/>
    <property type="evidence" value="ECO:0007669"/>
    <property type="project" value="InterPro"/>
</dbReference>
<keyword evidence="6" id="KW-0808">Transferase</keyword>
<dbReference type="InterPro" id="IPR000700">
    <property type="entry name" value="PAS-assoc_C"/>
</dbReference>
<keyword evidence="7" id="KW-0812">Transmembrane</keyword>
<dbReference type="Pfam" id="PF02518">
    <property type="entry name" value="HATPase_c"/>
    <property type="match status" value="1"/>
</dbReference>
<dbReference type="SUPFAM" id="SSF55785">
    <property type="entry name" value="PYP-like sensor domain (PAS domain)"/>
    <property type="match status" value="1"/>
</dbReference>
<evidence type="ECO:0000256" key="12">
    <source>
        <dbReference type="ARBA" id="ARBA00023012"/>
    </source>
</evidence>
<proteinExistence type="predicted"/>
<keyword evidence="13" id="KW-0472">Membrane</keyword>
<evidence type="ECO:0000256" key="7">
    <source>
        <dbReference type="ARBA" id="ARBA00022692"/>
    </source>
</evidence>
<dbReference type="AlphaFoldDB" id="A0A9X2IEQ6"/>
<sequence>MHDETALPSLERLDWAAQIKDYAIITLDPRGLVTSWNEGAVLVKGWSAPEIIGRSFETFYPPEDVAAGLPHQLLALALAEGRTEHLGWRVRRDGTRFWGDVVITAVHDDNGQHTGFVKVTRDLTEQRAVERARETFIAGLGHDFRSPLTSIEGYAQLLASDLDDPVLVDFAQRIRSNAKRVMGMVEQLVEQAKLRTGTVEIEPEPVDLGAFLPALVGDLGGVLRTHEVVVEPCEGVYVLADPDALRRVLTNVLTNAAKYSPRGSRVDVVVTPAAEAMVDVVVADRGRGIAEDDREAVFGEFERGTRAERDGGFGLGLAVVRQLCELMGGTARADAGRHGGTDLIVTLPAV</sequence>
<dbReference type="InterPro" id="IPR036890">
    <property type="entry name" value="HATPase_C_sf"/>
</dbReference>
<evidence type="ECO:0000256" key="5">
    <source>
        <dbReference type="ARBA" id="ARBA00022553"/>
    </source>
</evidence>
<evidence type="ECO:0000256" key="1">
    <source>
        <dbReference type="ARBA" id="ARBA00000085"/>
    </source>
</evidence>
<evidence type="ECO:0000259" key="16">
    <source>
        <dbReference type="PROSITE" id="PS50112"/>
    </source>
</evidence>
<dbReference type="SUPFAM" id="SSF55874">
    <property type="entry name" value="ATPase domain of HSP90 chaperone/DNA topoisomerase II/histidine kinase"/>
    <property type="match status" value="1"/>
</dbReference>
<feature type="domain" description="PAC" evidence="17">
    <location>
        <begin position="77"/>
        <end position="135"/>
    </location>
</feature>
<dbReference type="Gene3D" id="3.30.450.20">
    <property type="entry name" value="PAS domain"/>
    <property type="match status" value="1"/>
</dbReference>
<dbReference type="PROSITE" id="PS50113">
    <property type="entry name" value="PAC"/>
    <property type="match status" value="1"/>
</dbReference>
<dbReference type="EC" id="2.7.13.3" evidence="4"/>
<keyword evidence="10" id="KW-0067">ATP-binding</keyword>
<evidence type="ECO:0000256" key="9">
    <source>
        <dbReference type="ARBA" id="ARBA00022777"/>
    </source>
</evidence>
<dbReference type="SUPFAM" id="SSF47384">
    <property type="entry name" value="Homodimeric domain of signal transducing histidine kinase"/>
    <property type="match status" value="1"/>
</dbReference>
<organism evidence="18 19">
    <name type="scientific">Nocardioides bruguierae</name>
    <dbReference type="NCBI Taxonomy" id="2945102"/>
    <lineage>
        <taxon>Bacteria</taxon>
        <taxon>Bacillati</taxon>
        <taxon>Actinomycetota</taxon>
        <taxon>Actinomycetes</taxon>
        <taxon>Propionibacteriales</taxon>
        <taxon>Nocardioidaceae</taxon>
        <taxon>Nocardioides</taxon>
    </lineage>
</organism>
<dbReference type="PANTHER" id="PTHR42878">
    <property type="entry name" value="TWO-COMPONENT HISTIDINE KINASE"/>
    <property type="match status" value="1"/>
</dbReference>
<dbReference type="EMBL" id="JAMOIL010000001">
    <property type="protein sequence ID" value="MCM0618865.1"/>
    <property type="molecule type" value="Genomic_DNA"/>
</dbReference>
<evidence type="ECO:0000256" key="10">
    <source>
        <dbReference type="ARBA" id="ARBA00022840"/>
    </source>
</evidence>
<dbReference type="InterPro" id="IPR050351">
    <property type="entry name" value="BphY/WalK/GraS-like"/>
</dbReference>
<dbReference type="InterPro" id="IPR000014">
    <property type="entry name" value="PAS"/>
</dbReference>
<keyword evidence="9 18" id="KW-0418">Kinase</keyword>
<dbReference type="Pfam" id="PF00512">
    <property type="entry name" value="HisKA"/>
    <property type="match status" value="1"/>
</dbReference>
<keyword evidence="5" id="KW-0597">Phosphoprotein</keyword>
<evidence type="ECO:0000256" key="8">
    <source>
        <dbReference type="ARBA" id="ARBA00022741"/>
    </source>
</evidence>
<dbReference type="InterPro" id="IPR013767">
    <property type="entry name" value="PAS_fold"/>
</dbReference>
<dbReference type="GO" id="GO:0000155">
    <property type="term" value="F:phosphorelay sensor kinase activity"/>
    <property type="evidence" value="ECO:0007669"/>
    <property type="project" value="InterPro"/>
</dbReference>
<comment type="subcellular location">
    <subcellularLocation>
        <location evidence="3">Cell membrane</location>
    </subcellularLocation>
    <subcellularLocation>
        <location evidence="2">Membrane</location>
        <topology evidence="2">Multi-pass membrane protein</topology>
    </subcellularLocation>
</comment>
<dbReference type="InterPro" id="IPR004358">
    <property type="entry name" value="Sig_transdc_His_kin-like_C"/>
</dbReference>
<comment type="caution">
    <text evidence="18">The sequence shown here is derived from an EMBL/GenBank/DDBJ whole genome shotgun (WGS) entry which is preliminary data.</text>
</comment>
<evidence type="ECO:0000256" key="6">
    <source>
        <dbReference type="ARBA" id="ARBA00022679"/>
    </source>
</evidence>
<evidence type="ECO:0000256" key="4">
    <source>
        <dbReference type="ARBA" id="ARBA00012438"/>
    </source>
</evidence>
<dbReference type="GO" id="GO:0005524">
    <property type="term" value="F:ATP binding"/>
    <property type="evidence" value="ECO:0007669"/>
    <property type="project" value="UniProtKB-KW"/>
</dbReference>
<evidence type="ECO:0000259" key="15">
    <source>
        <dbReference type="PROSITE" id="PS50109"/>
    </source>
</evidence>
<dbReference type="Pfam" id="PF00989">
    <property type="entry name" value="PAS"/>
    <property type="match status" value="1"/>
</dbReference>
<evidence type="ECO:0000256" key="14">
    <source>
        <dbReference type="ARBA" id="ARBA00039401"/>
    </source>
</evidence>
<dbReference type="PROSITE" id="PS50112">
    <property type="entry name" value="PAS"/>
    <property type="match status" value="1"/>
</dbReference>
<evidence type="ECO:0000256" key="11">
    <source>
        <dbReference type="ARBA" id="ARBA00022989"/>
    </source>
</evidence>